<keyword evidence="2" id="KW-1185">Reference proteome</keyword>
<dbReference type="SMART" id="SM00028">
    <property type="entry name" value="TPR"/>
    <property type="match status" value="4"/>
</dbReference>
<dbReference type="InterPro" id="IPR010982">
    <property type="entry name" value="Lambda_DNA-bd_dom_sf"/>
</dbReference>
<dbReference type="RefSeq" id="WP_202750472.1">
    <property type="nucleotide sequence ID" value="NZ_JAESWC010000017.1"/>
</dbReference>
<reference evidence="1 2" key="1">
    <citation type="submission" date="2021-01" db="EMBL/GenBank/DDBJ databases">
        <title>Genome public.</title>
        <authorList>
            <person name="Liu C."/>
            <person name="Sun Q."/>
        </authorList>
    </citation>
    <scope>NUCLEOTIDE SEQUENCE [LARGE SCALE GENOMIC DNA]</scope>
    <source>
        <strain evidence="1 2">YIM B02515</strain>
    </source>
</reference>
<protein>
    <submittedName>
        <fullName evidence="1">Helix-turn-helix transcriptional regulator</fullName>
    </submittedName>
</protein>
<dbReference type="Gene3D" id="1.10.260.40">
    <property type="entry name" value="lambda repressor-like DNA-binding domains"/>
    <property type="match status" value="1"/>
</dbReference>
<dbReference type="InterPro" id="IPR001387">
    <property type="entry name" value="Cro/C1-type_HTH"/>
</dbReference>
<evidence type="ECO:0000313" key="1">
    <source>
        <dbReference type="EMBL" id="MBL4937722.1"/>
    </source>
</evidence>
<dbReference type="Gene3D" id="1.25.40.10">
    <property type="entry name" value="Tetratricopeptide repeat domain"/>
    <property type="match status" value="1"/>
</dbReference>
<dbReference type="SUPFAM" id="SSF48452">
    <property type="entry name" value="TPR-like"/>
    <property type="match status" value="1"/>
</dbReference>
<proteinExistence type="predicted"/>
<dbReference type="Proteomes" id="UP000632377">
    <property type="component" value="Unassembled WGS sequence"/>
</dbReference>
<sequence>MEILSPGQKIRKIRKEFKISQKEITGGEITRELISIIENNKSALTPAVAQIITDNINKICKEKNINFNLSAEYLLEDINVQSNKIADNFIEFLCNNENNLSKDISEDIKEIELFMAKYDVPEKKMIIYEKIGDILRNQKEFNRSYIYYIKAYENHNRLFNDIRLFKLLQKIGNTCIHLCKYTEALDFNNLALVYNDNVPEELKYKVLYNNILAYMYLKKYDKALIELEHIKTTFKNLTKENVFKLNILKVNCMRHKNFYSDAFKLNEYLLKTLDDNDTENIILVMANILDIYTVLKDTHNVKLYIDKLIYLVNNYNDIEKSYHSPNTYNQIALSCSLINNTDLSIEYYKKSIMACKYHRNIDILLKSLNELLTILVKERNLSEINFFKNDVLELLSLHIIEANITPIFKLLDFYNDINDNENVGSLLKFILDNRK</sequence>
<dbReference type="SUPFAM" id="SSF47413">
    <property type="entry name" value="lambda repressor-like DNA-binding domains"/>
    <property type="match status" value="1"/>
</dbReference>
<evidence type="ECO:0000313" key="2">
    <source>
        <dbReference type="Proteomes" id="UP000632377"/>
    </source>
</evidence>
<accession>A0ABS1TF64</accession>
<dbReference type="InterPro" id="IPR011990">
    <property type="entry name" value="TPR-like_helical_dom_sf"/>
</dbReference>
<organism evidence="1 2">
    <name type="scientific">Clostridium rhizosphaerae</name>
    <dbReference type="NCBI Taxonomy" id="2803861"/>
    <lineage>
        <taxon>Bacteria</taxon>
        <taxon>Bacillati</taxon>
        <taxon>Bacillota</taxon>
        <taxon>Clostridia</taxon>
        <taxon>Eubacteriales</taxon>
        <taxon>Clostridiaceae</taxon>
        <taxon>Clostridium</taxon>
    </lineage>
</organism>
<dbReference type="EMBL" id="JAESWC010000017">
    <property type="protein sequence ID" value="MBL4937722.1"/>
    <property type="molecule type" value="Genomic_DNA"/>
</dbReference>
<gene>
    <name evidence="1" type="ORF">JK636_18610</name>
</gene>
<comment type="caution">
    <text evidence="1">The sequence shown here is derived from an EMBL/GenBank/DDBJ whole genome shotgun (WGS) entry which is preliminary data.</text>
</comment>
<dbReference type="InterPro" id="IPR019734">
    <property type="entry name" value="TPR_rpt"/>
</dbReference>
<dbReference type="CDD" id="cd00093">
    <property type="entry name" value="HTH_XRE"/>
    <property type="match status" value="1"/>
</dbReference>
<name>A0ABS1TF64_9CLOT</name>